<evidence type="ECO:0000313" key="1">
    <source>
        <dbReference type="EMBL" id="NVI43684.1"/>
    </source>
</evidence>
<dbReference type="AlphaFoldDB" id="A0A973VY24"/>
<organism evidence="1">
    <name type="scientific">Bradyrhizobium septentrionale</name>
    <dbReference type="NCBI Taxonomy" id="1404411"/>
    <lineage>
        <taxon>Bacteria</taxon>
        <taxon>Pseudomonadati</taxon>
        <taxon>Pseudomonadota</taxon>
        <taxon>Alphaproteobacteria</taxon>
        <taxon>Hyphomicrobiales</taxon>
        <taxon>Nitrobacteraceae</taxon>
        <taxon>Bradyrhizobium</taxon>
    </lineage>
</organism>
<protein>
    <submittedName>
        <fullName evidence="1">Uncharacterized protein</fullName>
    </submittedName>
</protein>
<comment type="caution">
    <text evidence="1">The sequence shown here is derived from an EMBL/GenBank/DDBJ whole genome shotgun (WGS) entry which is preliminary data.</text>
</comment>
<dbReference type="EMBL" id="JAAOLE020000001">
    <property type="protein sequence ID" value="NVI43684.1"/>
    <property type="molecule type" value="Genomic_DNA"/>
</dbReference>
<proteinExistence type="predicted"/>
<accession>A0A973VY24</accession>
<gene>
    <name evidence="1" type="ORF">HAP48_012160</name>
</gene>
<name>A0A973VY24_9BRAD</name>
<sequence length="63" mass="7197">MIHREAVPVGHTSPYKRIEIAHLGRKTIITSDELAISGDRLPDLAAYRYDEDLRAYLLKARYG</sequence>
<reference evidence="1" key="1">
    <citation type="submission" date="2020-06" db="EMBL/GenBank/DDBJ databases">
        <title>Whole Genome Sequence of Bradyrhizobium sp. Strain 1S1.</title>
        <authorList>
            <person name="Bromfield E.S.P."/>
            <person name="Cloutier S."/>
        </authorList>
    </citation>
    <scope>NUCLEOTIDE SEQUENCE [LARGE SCALE GENOMIC DNA]</scope>
    <source>
        <strain evidence="1">1S1</strain>
    </source>
</reference>
<dbReference type="RefSeq" id="WP_165125094.1">
    <property type="nucleotide sequence ID" value="NZ_CP088285.1"/>
</dbReference>